<name>A0A7W5DQZ0_9PORP</name>
<feature type="transmembrane region" description="Helical" evidence="1">
    <location>
        <begin position="12"/>
        <end position="31"/>
    </location>
</feature>
<dbReference type="Gene3D" id="1.20.120.1630">
    <property type="match status" value="1"/>
</dbReference>
<keyword evidence="1" id="KW-0472">Membrane</keyword>
<gene>
    <name evidence="2" type="ORF">FHX64_001569</name>
</gene>
<protein>
    <submittedName>
        <fullName evidence="2">Protein-S-isoprenylcysteine O-methyltransferase Ste14</fullName>
    </submittedName>
</protein>
<keyword evidence="1" id="KW-0812">Transmembrane</keyword>
<dbReference type="EMBL" id="JACHYB010000001">
    <property type="protein sequence ID" value="MBB3187406.1"/>
    <property type="molecule type" value="Genomic_DNA"/>
</dbReference>
<evidence type="ECO:0000256" key="1">
    <source>
        <dbReference type="SAM" id="Phobius"/>
    </source>
</evidence>
<dbReference type="AlphaFoldDB" id="A0A7W5DQZ0"/>
<proteinExistence type="predicted"/>
<dbReference type="GO" id="GO:0008168">
    <property type="term" value="F:methyltransferase activity"/>
    <property type="evidence" value="ECO:0007669"/>
    <property type="project" value="UniProtKB-KW"/>
</dbReference>
<evidence type="ECO:0000313" key="2">
    <source>
        <dbReference type="EMBL" id="MBB3187406.1"/>
    </source>
</evidence>
<dbReference type="Proteomes" id="UP000544222">
    <property type="component" value="Unassembled WGS sequence"/>
</dbReference>
<reference evidence="2 3" key="1">
    <citation type="submission" date="2020-08" db="EMBL/GenBank/DDBJ databases">
        <title>Genomic Encyclopedia of Type Strains, Phase IV (KMG-IV): sequencing the most valuable type-strain genomes for metagenomic binning, comparative biology and taxonomic classification.</title>
        <authorList>
            <person name="Goeker M."/>
        </authorList>
    </citation>
    <scope>NUCLEOTIDE SEQUENCE [LARGE SCALE GENOMIC DNA]</scope>
    <source>
        <strain evidence="2 3">DSM 27471</strain>
    </source>
</reference>
<evidence type="ECO:0000313" key="3">
    <source>
        <dbReference type="Proteomes" id="UP000544222"/>
    </source>
</evidence>
<feature type="transmembrane region" description="Helical" evidence="1">
    <location>
        <begin position="43"/>
        <end position="67"/>
    </location>
</feature>
<accession>A0A7W5DQZ0</accession>
<keyword evidence="1" id="KW-1133">Transmembrane helix</keyword>
<keyword evidence="3" id="KW-1185">Reference proteome</keyword>
<dbReference type="RefSeq" id="WP_183413164.1">
    <property type="nucleotide sequence ID" value="NZ_JACHYB010000001.1"/>
</dbReference>
<keyword evidence="2" id="KW-0808">Transferase</keyword>
<keyword evidence="2" id="KW-0489">Methyltransferase</keyword>
<comment type="caution">
    <text evidence="2">The sequence shown here is derived from an EMBL/GenBank/DDBJ whole genome shotgun (WGS) entry which is preliminary data.</text>
</comment>
<organism evidence="2 3">
    <name type="scientific">Microbacter margulisiae</name>
    <dbReference type="NCBI Taxonomy" id="1350067"/>
    <lineage>
        <taxon>Bacteria</taxon>
        <taxon>Pseudomonadati</taxon>
        <taxon>Bacteroidota</taxon>
        <taxon>Bacteroidia</taxon>
        <taxon>Bacteroidales</taxon>
        <taxon>Porphyromonadaceae</taxon>
        <taxon>Microbacter</taxon>
    </lineage>
</organism>
<dbReference type="GO" id="GO:0032259">
    <property type="term" value="P:methylation"/>
    <property type="evidence" value="ECO:0007669"/>
    <property type="project" value="UniProtKB-KW"/>
</dbReference>
<sequence>MKQMSITGIGTKLVVITIGYAIPVALCQKYFSIDFTIRLLPHPALTIAGITLLAIGILGLLFSFIAIKKAYQKDALCTTGIYAICRHPIYASWILYITPASCFY</sequence>